<comment type="caution">
    <text evidence="10">The sequence shown here is derived from an EMBL/GenBank/DDBJ whole genome shotgun (WGS) entry which is preliminary data.</text>
</comment>
<dbReference type="CDD" id="cd00383">
    <property type="entry name" value="trans_reg_C"/>
    <property type="match status" value="1"/>
</dbReference>
<dbReference type="AlphaFoldDB" id="A0A7W4UQB4"/>
<feature type="domain" description="OmpR/PhoB-type" evidence="9">
    <location>
        <begin position="133"/>
        <end position="232"/>
    </location>
</feature>
<protein>
    <submittedName>
        <fullName evidence="10">DNA-binding response OmpR family regulator</fullName>
    </submittedName>
</protein>
<gene>
    <name evidence="10" type="ORF">FHX72_002787</name>
</gene>
<evidence type="ECO:0000256" key="5">
    <source>
        <dbReference type="ARBA" id="ARBA00023163"/>
    </source>
</evidence>
<evidence type="ECO:0000256" key="3">
    <source>
        <dbReference type="ARBA" id="ARBA00023015"/>
    </source>
</evidence>
<evidence type="ECO:0000259" key="8">
    <source>
        <dbReference type="PROSITE" id="PS50110"/>
    </source>
</evidence>
<evidence type="ECO:0000313" key="10">
    <source>
        <dbReference type="EMBL" id="MBB2958641.1"/>
    </source>
</evidence>
<dbReference type="RefSeq" id="WP_183625810.1">
    <property type="nucleotide sequence ID" value="NZ_JACHWJ010000004.1"/>
</dbReference>
<organism evidence="10 11">
    <name type="scientific">Pseudoclavibacter helvolus</name>
    <dbReference type="NCBI Taxonomy" id="255205"/>
    <lineage>
        <taxon>Bacteria</taxon>
        <taxon>Bacillati</taxon>
        <taxon>Actinomycetota</taxon>
        <taxon>Actinomycetes</taxon>
        <taxon>Micrococcales</taxon>
        <taxon>Microbacteriaceae</taxon>
        <taxon>Pseudoclavibacter</taxon>
    </lineage>
</organism>
<dbReference type="GO" id="GO:0005829">
    <property type="term" value="C:cytosol"/>
    <property type="evidence" value="ECO:0007669"/>
    <property type="project" value="TreeGrafter"/>
</dbReference>
<dbReference type="GO" id="GO:0000156">
    <property type="term" value="F:phosphorelay response regulator activity"/>
    <property type="evidence" value="ECO:0007669"/>
    <property type="project" value="TreeGrafter"/>
</dbReference>
<evidence type="ECO:0000256" key="6">
    <source>
        <dbReference type="PROSITE-ProRule" id="PRU00169"/>
    </source>
</evidence>
<reference evidence="10 11" key="1">
    <citation type="submission" date="2020-08" db="EMBL/GenBank/DDBJ databases">
        <title>Sequencing the genomes of 1000 actinobacteria strains.</title>
        <authorList>
            <person name="Klenk H.-P."/>
        </authorList>
    </citation>
    <scope>NUCLEOTIDE SEQUENCE [LARGE SCALE GENOMIC DNA]</scope>
    <source>
        <strain evidence="10 11">DSM 20419</strain>
    </source>
</reference>
<evidence type="ECO:0000256" key="2">
    <source>
        <dbReference type="ARBA" id="ARBA00023012"/>
    </source>
</evidence>
<keyword evidence="2" id="KW-0902">Two-component regulatory system</keyword>
<keyword evidence="4 7" id="KW-0238">DNA-binding</keyword>
<dbReference type="InterPro" id="IPR036388">
    <property type="entry name" value="WH-like_DNA-bd_sf"/>
</dbReference>
<dbReference type="InterPro" id="IPR001867">
    <property type="entry name" value="OmpR/PhoB-type_DNA-bd"/>
</dbReference>
<evidence type="ECO:0000256" key="4">
    <source>
        <dbReference type="ARBA" id="ARBA00023125"/>
    </source>
</evidence>
<dbReference type="SMART" id="SM00862">
    <property type="entry name" value="Trans_reg_C"/>
    <property type="match status" value="1"/>
</dbReference>
<dbReference type="PROSITE" id="PS51755">
    <property type="entry name" value="OMPR_PHOB"/>
    <property type="match status" value="1"/>
</dbReference>
<proteinExistence type="predicted"/>
<evidence type="ECO:0000256" key="1">
    <source>
        <dbReference type="ARBA" id="ARBA00022553"/>
    </source>
</evidence>
<dbReference type="InterPro" id="IPR039420">
    <property type="entry name" value="WalR-like"/>
</dbReference>
<evidence type="ECO:0000256" key="7">
    <source>
        <dbReference type="PROSITE-ProRule" id="PRU01091"/>
    </source>
</evidence>
<keyword evidence="1 6" id="KW-0597">Phosphoprotein</keyword>
<dbReference type="PANTHER" id="PTHR48111">
    <property type="entry name" value="REGULATOR OF RPOS"/>
    <property type="match status" value="1"/>
</dbReference>
<dbReference type="EMBL" id="JACHWJ010000004">
    <property type="protein sequence ID" value="MBB2958641.1"/>
    <property type="molecule type" value="Genomic_DNA"/>
</dbReference>
<dbReference type="InterPro" id="IPR001789">
    <property type="entry name" value="Sig_transdc_resp-reg_receiver"/>
</dbReference>
<feature type="domain" description="Response regulatory" evidence="8">
    <location>
        <begin position="6"/>
        <end position="120"/>
    </location>
</feature>
<name>A0A7W4UQB4_9MICO</name>
<accession>A0A7W4UQB4</accession>
<dbReference type="Proteomes" id="UP000545286">
    <property type="component" value="Unassembled WGS sequence"/>
</dbReference>
<keyword evidence="5" id="KW-0804">Transcription</keyword>
<dbReference type="Pfam" id="PF00486">
    <property type="entry name" value="Trans_reg_C"/>
    <property type="match status" value="1"/>
</dbReference>
<dbReference type="Gene3D" id="1.10.10.10">
    <property type="entry name" value="Winged helix-like DNA-binding domain superfamily/Winged helix DNA-binding domain"/>
    <property type="match status" value="1"/>
</dbReference>
<dbReference type="GO" id="GO:0000976">
    <property type="term" value="F:transcription cis-regulatory region binding"/>
    <property type="evidence" value="ECO:0007669"/>
    <property type="project" value="TreeGrafter"/>
</dbReference>
<evidence type="ECO:0000259" key="9">
    <source>
        <dbReference type="PROSITE" id="PS51755"/>
    </source>
</evidence>
<dbReference type="SUPFAM" id="SSF52172">
    <property type="entry name" value="CheY-like"/>
    <property type="match status" value="1"/>
</dbReference>
<feature type="modified residue" description="4-aspartylphosphate" evidence="6">
    <location>
        <position position="55"/>
    </location>
</feature>
<keyword evidence="3" id="KW-0805">Transcription regulation</keyword>
<dbReference type="InterPro" id="IPR011006">
    <property type="entry name" value="CheY-like_superfamily"/>
</dbReference>
<dbReference type="PANTHER" id="PTHR48111:SF1">
    <property type="entry name" value="TWO-COMPONENT RESPONSE REGULATOR ORR33"/>
    <property type="match status" value="1"/>
</dbReference>
<dbReference type="PROSITE" id="PS50110">
    <property type="entry name" value="RESPONSE_REGULATORY"/>
    <property type="match status" value="1"/>
</dbReference>
<dbReference type="Gene3D" id="3.40.50.2300">
    <property type="match status" value="1"/>
</dbReference>
<sequence length="236" mass="26267">MTALPRLLLVDDESSITDSLAPFLSRSGFEVEVAIDGADALARFAARRPDVVVSDVMMPRVDGRELVRRLRGGDDWTPIILLTKVGESFERSAALEEGADDYLNKPFDPQELVSRVRAVLRRVAGGQAQLVAAQQLRAGGLRLDRTARRVWLEGREVTLTPKAMHVLEYLMARPGEAHSRERLLQALWGFTFAANTRAIDHRIAELRKVLGDDPQSPTFIHTVPGFGYRFAHSVTQ</sequence>
<dbReference type="GO" id="GO:0032993">
    <property type="term" value="C:protein-DNA complex"/>
    <property type="evidence" value="ECO:0007669"/>
    <property type="project" value="TreeGrafter"/>
</dbReference>
<feature type="DNA-binding region" description="OmpR/PhoB-type" evidence="7">
    <location>
        <begin position="133"/>
        <end position="232"/>
    </location>
</feature>
<evidence type="ECO:0000313" key="11">
    <source>
        <dbReference type="Proteomes" id="UP000545286"/>
    </source>
</evidence>
<keyword evidence="11" id="KW-1185">Reference proteome</keyword>
<dbReference type="Pfam" id="PF00072">
    <property type="entry name" value="Response_reg"/>
    <property type="match status" value="1"/>
</dbReference>
<dbReference type="GO" id="GO:0006355">
    <property type="term" value="P:regulation of DNA-templated transcription"/>
    <property type="evidence" value="ECO:0007669"/>
    <property type="project" value="InterPro"/>
</dbReference>
<dbReference type="SMART" id="SM00448">
    <property type="entry name" value="REC"/>
    <property type="match status" value="1"/>
</dbReference>